<dbReference type="AlphaFoldDB" id="A0AAN8K8D3"/>
<proteinExistence type="predicted"/>
<keyword evidence="2" id="KW-0732">Signal</keyword>
<feature type="signal peptide" evidence="2">
    <location>
        <begin position="1"/>
        <end position="27"/>
    </location>
</feature>
<name>A0AAN8K8D3_PATCE</name>
<dbReference type="PANTHER" id="PTHR40743">
    <property type="entry name" value="NUCLEOTIDE-DIPHOSPHO-SUGAR TRANSFERASE CONTAINING PROTEIN"/>
    <property type="match status" value="1"/>
</dbReference>
<keyword evidence="4" id="KW-1185">Reference proteome</keyword>
<dbReference type="PANTHER" id="PTHR40743:SF1">
    <property type="entry name" value="POSSIBLE GLYCOSYLTRANSFERASE"/>
    <property type="match status" value="1"/>
</dbReference>
<evidence type="ECO:0000256" key="1">
    <source>
        <dbReference type="SAM" id="MobiDB-lite"/>
    </source>
</evidence>
<dbReference type="EMBL" id="JAZGQO010000002">
    <property type="protein sequence ID" value="KAK6190483.1"/>
    <property type="molecule type" value="Genomic_DNA"/>
</dbReference>
<protein>
    <submittedName>
        <fullName evidence="3">Uncharacterized protein</fullName>
    </submittedName>
</protein>
<dbReference type="Proteomes" id="UP001347796">
    <property type="component" value="Unassembled WGS sequence"/>
</dbReference>
<sequence>MKSKALLLKIFLLVLILAIIYILTNHAESNKDEIKANHVKESLPLHEVMTSNKPLPTQQKIPTKQPLPSQQKMTIKQPLPSQQKMTIKQPLPKIYAIVTMPLLTKKDLQTKKYRTSTIEKIEERMSEFITGLQNTLNHECVYRVHFLYNESNVVDYVKARVKINTTKLVFNRVEDPRKHVTYFDFAYEKLQGEIAMYTPIDVYPGEGFRLINKDDLISKKLMYILTRHGKQEKNCDMGNISNNCNRKRYFGSHDSYIFVPNGPLSPEIRKALDYWSIVWGQENIAIHTFRTLGHFKVTNPCEVLFVYHIHCSNLRDSTRYRINTSANSGMAPPTNTLT</sequence>
<evidence type="ECO:0000256" key="2">
    <source>
        <dbReference type="SAM" id="SignalP"/>
    </source>
</evidence>
<feature type="chain" id="PRO_5043049405" evidence="2">
    <location>
        <begin position="28"/>
        <end position="338"/>
    </location>
</feature>
<accession>A0AAN8K8D3</accession>
<evidence type="ECO:0000313" key="4">
    <source>
        <dbReference type="Proteomes" id="UP001347796"/>
    </source>
</evidence>
<organism evidence="3 4">
    <name type="scientific">Patella caerulea</name>
    <name type="common">Rayed Mediterranean limpet</name>
    <dbReference type="NCBI Taxonomy" id="87958"/>
    <lineage>
        <taxon>Eukaryota</taxon>
        <taxon>Metazoa</taxon>
        <taxon>Spiralia</taxon>
        <taxon>Lophotrochozoa</taxon>
        <taxon>Mollusca</taxon>
        <taxon>Gastropoda</taxon>
        <taxon>Patellogastropoda</taxon>
        <taxon>Patelloidea</taxon>
        <taxon>Patellidae</taxon>
        <taxon>Patella</taxon>
    </lineage>
</organism>
<gene>
    <name evidence="3" type="ORF">SNE40_002345</name>
</gene>
<comment type="caution">
    <text evidence="3">The sequence shown here is derived from an EMBL/GenBank/DDBJ whole genome shotgun (WGS) entry which is preliminary data.</text>
</comment>
<feature type="region of interest" description="Disordered" evidence="1">
    <location>
        <begin position="53"/>
        <end position="81"/>
    </location>
</feature>
<reference evidence="3 4" key="1">
    <citation type="submission" date="2024-01" db="EMBL/GenBank/DDBJ databases">
        <title>The genome of the rayed Mediterranean limpet Patella caerulea (Linnaeus, 1758).</title>
        <authorList>
            <person name="Anh-Thu Weber A."/>
            <person name="Halstead-Nussloch G."/>
        </authorList>
    </citation>
    <scope>NUCLEOTIDE SEQUENCE [LARGE SCALE GENOMIC DNA]</scope>
    <source>
        <strain evidence="3">AATW-2023a</strain>
        <tissue evidence="3">Whole specimen</tissue>
    </source>
</reference>
<evidence type="ECO:0000313" key="3">
    <source>
        <dbReference type="EMBL" id="KAK6190483.1"/>
    </source>
</evidence>